<feature type="domain" description="CCDC81 HU" evidence="1">
    <location>
        <begin position="17"/>
        <end position="104"/>
    </location>
</feature>
<dbReference type="InterPro" id="IPR028034">
    <property type="entry name" value="HU-CCDC81"/>
</dbReference>
<dbReference type="OrthoDB" id="269134at2759"/>
<dbReference type="EMBL" id="ATMH01008231">
    <property type="protein sequence ID" value="EPY22340.1"/>
    <property type="molecule type" value="Genomic_DNA"/>
</dbReference>
<dbReference type="Proteomes" id="UP000015354">
    <property type="component" value="Unassembled WGS sequence"/>
</dbReference>
<reference evidence="4" key="2">
    <citation type="submission" date="2013-03" db="EMBL/GenBank/DDBJ databases">
        <authorList>
            <person name="Motta M.C.M."/>
            <person name="Martins A.C.A."/>
            <person name="Preta C.M.C.C."/>
            <person name="Silva R."/>
            <person name="de Souza S.S."/>
            <person name="Klein C.C."/>
            <person name="de Almeida L.G.P."/>
            <person name="Cunha O.L."/>
            <person name="Colabardini A.C."/>
            <person name="Lima B.A."/>
            <person name="Machado C.R."/>
            <person name="Soares C.M.A."/>
            <person name="de Menezes C.B.A."/>
            <person name="Bartolomeu D.C."/>
            <person name="Grisard E.C."/>
            <person name="Fantinatti-Garboggini F."/>
            <person name="Rodrigues-Luiz G.F."/>
            <person name="Wagner G."/>
            <person name="Goldman G.H."/>
            <person name="Fietto J.L.R."/>
            <person name="Ciapina L.P."/>
            <person name="Brocchi M."/>
            <person name="Elias M.C."/>
            <person name="Goldman M.H.S."/>
            <person name="Sagot M.-F."/>
            <person name="Pereira M."/>
            <person name="Stoco P.H."/>
            <person name="Teixeira S.M.R."/>
            <person name="de Mendonca-Neto R.P."/>
            <person name="Maciel T.E.F."/>
            <person name="Mendes T.A.O."/>
            <person name="Urmenyi T.P."/>
            <person name="Teixeira M.M.G."/>
            <person name="de Camargo E.F.P."/>
            <person name="de Sousa W."/>
            <person name="Schenkman S."/>
            <person name="de Vasconcelos A.T.R."/>
        </authorList>
    </citation>
    <scope>NUCLEOTIDE SEQUENCE</scope>
</reference>
<dbReference type="Pfam" id="PF18289">
    <property type="entry name" value="HU-CCDC81_euk_2"/>
    <property type="match status" value="1"/>
</dbReference>
<dbReference type="EMBL" id="ATMH01005198">
    <property type="protein sequence ID" value="EPY28305.1"/>
    <property type="molecule type" value="Genomic_DNA"/>
</dbReference>
<evidence type="ECO:0000259" key="1">
    <source>
        <dbReference type="Pfam" id="PF14908"/>
    </source>
</evidence>
<evidence type="ECO:0000313" key="5">
    <source>
        <dbReference type="Proteomes" id="UP000015354"/>
    </source>
</evidence>
<sequence>MSCPPCAGVGCYGEIARIISSTKGLYNLQTKGTGDPQLAICIWHAMGDIVAEQLINKRSVVFNDFFHVSIKVKKIAYYDGTTRVFYKPQFMLEDDFTSKYKLKNVLETHDVHYQETSPSQLSYNSVAYQCGADRFVVEAVLKDSVREMGKYILNDATAILTIDLGFATLELKNREYRIKWTPQFMDALKAAVGPDALVSPYDPPSMTTKGPSATQKE</sequence>
<evidence type="ECO:0000313" key="4">
    <source>
        <dbReference type="EMBL" id="EPY28305.1"/>
    </source>
</evidence>
<name>S9VXE6_9TRYP</name>
<gene>
    <name evidence="4" type="ORF">STCU_05198</name>
    <name evidence="3" type="ORF">STCU_08231</name>
</gene>
<reference evidence="4 5" key="1">
    <citation type="journal article" date="2013" name="PLoS ONE">
        <title>Predicting the Proteins of Angomonas deanei, Strigomonas culicis and Their Respective Endosymbionts Reveals New Aspects of the Trypanosomatidae Family.</title>
        <authorList>
            <person name="Motta M.C."/>
            <person name="Martins A.C."/>
            <person name="de Souza S.S."/>
            <person name="Catta-Preta C.M."/>
            <person name="Silva R."/>
            <person name="Klein C.C."/>
            <person name="de Almeida L.G."/>
            <person name="de Lima Cunha O."/>
            <person name="Ciapina L.P."/>
            <person name="Brocchi M."/>
            <person name="Colabardini A.C."/>
            <person name="de Araujo Lima B."/>
            <person name="Machado C.R."/>
            <person name="de Almeida Soares C.M."/>
            <person name="Probst C.M."/>
            <person name="de Menezes C.B."/>
            <person name="Thompson C.E."/>
            <person name="Bartholomeu D.C."/>
            <person name="Gradia D.F."/>
            <person name="Pavoni D.P."/>
            <person name="Grisard E.C."/>
            <person name="Fantinatti-Garboggini F."/>
            <person name="Marchini F.K."/>
            <person name="Rodrigues-Luiz G.F."/>
            <person name="Wagner G."/>
            <person name="Goldman G.H."/>
            <person name="Fietto J.L."/>
            <person name="Elias M.C."/>
            <person name="Goldman M.H."/>
            <person name="Sagot M.F."/>
            <person name="Pereira M."/>
            <person name="Stoco P.H."/>
            <person name="de Mendonca-Neto R.P."/>
            <person name="Teixeira S.M."/>
            <person name="Maciel T.E."/>
            <person name="de Oliveira Mendes T.A."/>
            <person name="Urmenyi T.P."/>
            <person name="de Souza W."/>
            <person name="Schenkman S."/>
            <person name="de Vasconcelos A.T."/>
        </authorList>
    </citation>
    <scope>NUCLEOTIDE SEQUENCE [LARGE SCALE GENOMIC DNA]</scope>
</reference>
<keyword evidence="5" id="KW-1185">Reference proteome</keyword>
<proteinExistence type="predicted"/>
<feature type="domain" description="CCDC81 HU" evidence="2">
    <location>
        <begin position="119"/>
        <end position="189"/>
    </location>
</feature>
<comment type="caution">
    <text evidence="4">The sequence shown here is derived from an EMBL/GenBank/DDBJ whole genome shotgun (WGS) entry which is preliminary data.</text>
</comment>
<dbReference type="Pfam" id="PF14908">
    <property type="entry name" value="HU-CCDC81_euk_1"/>
    <property type="match status" value="1"/>
</dbReference>
<evidence type="ECO:0000259" key="2">
    <source>
        <dbReference type="Pfam" id="PF18289"/>
    </source>
</evidence>
<evidence type="ECO:0000313" key="3">
    <source>
        <dbReference type="EMBL" id="EPY22340.1"/>
    </source>
</evidence>
<evidence type="ECO:0008006" key="6">
    <source>
        <dbReference type="Google" id="ProtNLM"/>
    </source>
</evidence>
<dbReference type="AlphaFoldDB" id="S9VXE6"/>
<accession>S9VXE6</accession>
<organism evidence="4 5">
    <name type="scientific">Strigomonas culicis</name>
    <dbReference type="NCBI Taxonomy" id="28005"/>
    <lineage>
        <taxon>Eukaryota</taxon>
        <taxon>Discoba</taxon>
        <taxon>Euglenozoa</taxon>
        <taxon>Kinetoplastea</taxon>
        <taxon>Metakinetoplastina</taxon>
        <taxon>Trypanosomatida</taxon>
        <taxon>Trypanosomatidae</taxon>
        <taxon>Strigomonadinae</taxon>
        <taxon>Strigomonas</taxon>
    </lineage>
</organism>
<protein>
    <recommendedName>
        <fullName evidence="6">CCDC81 HU domain-containing protein</fullName>
    </recommendedName>
</protein>
<dbReference type="InterPro" id="IPR040673">
    <property type="entry name" value="CCDC81_HU_dom_2"/>
</dbReference>